<feature type="domain" description="Tyr recombinase" evidence="2">
    <location>
        <begin position="212"/>
        <end position="396"/>
    </location>
</feature>
<evidence type="ECO:0000256" key="1">
    <source>
        <dbReference type="ARBA" id="ARBA00023172"/>
    </source>
</evidence>
<evidence type="ECO:0000259" key="2">
    <source>
        <dbReference type="PROSITE" id="PS51898"/>
    </source>
</evidence>
<dbReference type="EMBL" id="LAZR01008219">
    <property type="protein sequence ID" value="KKM80198.1"/>
    <property type="molecule type" value="Genomic_DNA"/>
</dbReference>
<dbReference type="InterPro" id="IPR013762">
    <property type="entry name" value="Integrase-like_cat_sf"/>
</dbReference>
<comment type="caution">
    <text evidence="3">The sequence shown here is derived from an EMBL/GenBank/DDBJ whole genome shotgun (WGS) entry which is preliminary data.</text>
</comment>
<dbReference type="Gene3D" id="1.10.443.10">
    <property type="entry name" value="Intergrase catalytic core"/>
    <property type="match status" value="1"/>
</dbReference>
<name>A0A0F9KE09_9ZZZZ</name>
<dbReference type="Pfam" id="PF00589">
    <property type="entry name" value="Phage_integrase"/>
    <property type="match status" value="1"/>
</dbReference>
<organism evidence="3">
    <name type="scientific">marine sediment metagenome</name>
    <dbReference type="NCBI Taxonomy" id="412755"/>
    <lineage>
        <taxon>unclassified sequences</taxon>
        <taxon>metagenomes</taxon>
        <taxon>ecological metagenomes</taxon>
    </lineage>
</organism>
<gene>
    <name evidence="3" type="ORF">LCGC14_1342310</name>
</gene>
<dbReference type="SUPFAM" id="SSF56349">
    <property type="entry name" value="DNA breaking-rejoining enzymes"/>
    <property type="match status" value="1"/>
</dbReference>
<evidence type="ECO:0000313" key="3">
    <source>
        <dbReference type="EMBL" id="KKM80198.1"/>
    </source>
</evidence>
<dbReference type="GO" id="GO:0003677">
    <property type="term" value="F:DNA binding"/>
    <property type="evidence" value="ECO:0007669"/>
    <property type="project" value="InterPro"/>
</dbReference>
<dbReference type="GO" id="GO:0006310">
    <property type="term" value="P:DNA recombination"/>
    <property type="evidence" value="ECO:0007669"/>
    <property type="project" value="UniProtKB-KW"/>
</dbReference>
<reference evidence="3" key="1">
    <citation type="journal article" date="2015" name="Nature">
        <title>Complex archaea that bridge the gap between prokaryotes and eukaryotes.</title>
        <authorList>
            <person name="Spang A."/>
            <person name="Saw J.H."/>
            <person name="Jorgensen S.L."/>
            <person name="Zaremba-Niedzwiedzka K."/>
            <person name="Martijn J."/>
            <person name="Lind A.E."/>
            <person name="van Eijk R."/>
            <person name="Schleper C."/>
            <person name="Guy L."/>
            <person name="Ettema T.J."/>
        </authorList>
    </citation>
    <scope>NUCLEOTIDE SEQUENCE</scope>
</reference>
<dbReference type="GO" id="GO:0015074">
    <property type="term" value="P:DNA integration"/>
    <property type="evidence" value="ECO:0007669"/>
    <property type="project" value="InterPro"/>
</dbReference>
<dbReference type="InterPro" id="IPR002104">
    <property type="entry name" value="Integrase_catalytic"/>
</dbReference>
<sequence length="410" mass="47421">MDVRNLQKHHPLLLEYLHDNGYSRCHIQWMRRCIKLVLNEGSSPEIDSYEQLYWEEVQRRGYKDAAPVRKTLKSTLGCVKRFDLEGIYPQPYLYHGFLAPIKSYDLLNDEYKSVIDYYEQAAKLGSKVDRTIYTERQAGILFLLHLQNAGAQSITDTTERHVLDFFYDGEKIIRSKAYIEKITPVLKATIPLYGEPVKKLLSLFPSIPKSYRNYPYLTQLESEKFRIWLEEENSQLTLLDKAIATIAYYTGLRGTDILSLTPENIDWEHDMIHLDQSKTGIELTLPMNAIVGNAIWDYLIYERPKSKETIIFVNGFRPYNKISATWDHLKNVFNEAGVRKDGGRTGVRIFRHHLATALLENRISPPVISSILGHTSPESINPYVDADLVHLRECSLSIEDYPVAQMVFEL</sequence>
<dbReference type="AlphaFoldDB" id="A0A0F9KE09"/>
<dbReference type="PROSITE" id="PS51898">
    <property type="entry name" value="TYR_RECOMBINASE"/>
    <property type="match status" value="1"/>
</dbReference>
<keyword evidence="1" id="KW-0233">DNA recombination</keyword>
<protein>
    <recommendedName>
        <fullName evidence="2">Tyr recombinase domain-containing protein</fullName>
    </recommendedName>
</protein>
<proteinExistence type="predicted"/>
<dbReference type="InterPro" id="IPR011010">
    <property type="entry name" value="DNA_brk_join_enz"/>
</dbReference>
<accession>A0A0F9KE09</accession>